<evidence type="ECO:0000313" key="4">
    <source>
        <dbReference type="Proteomes" id="UP000176770"/>
    </source>
</evidence>
<protein>
    <recommendedName>
        <fullName evidence="2">VWFA domain-containing protein</fullName>
    </recommendedName>
</protein>
<dbReference type="EMBL" id="MHOK01000021">
    <property type="protein sequence ID" value="OGZ61566.1"/>
    <property type="molecule type" value="Genomic_DNA"/>
</dbReference>
<sequence length="344" mass="38593">MGVFNFENPKVFWYLVVILPLVFALFVVSYSKDKKLLKRFYRKASKTKNVISSILISVVFISLFAILAKPQEEIFGPPSISPKGDYVILVDTSNSSMAKSDIFTKSELDISKDIVDSLITSISARFQLFGYAGIAIHFTPLTQNIDYIRTVLDNNFYAGIVPAPGSDIGEAIYTIIQLKKDNPQYANVEYVILFSDGDLRTRNSVGDQASINKLVAALGEASAQNIKIITVGVGSASGWRIPILDNLGNFTGEYVKDRNGVEFVSFLNETNLRTIAEMTGGEYFYWEEAQDGSLERYIRSTLSDSFTYTPSQEVVDVKEYYYVYSWILVGSVFILVLFRKSLRI</sequence>
<feature type="domain" description="VWFA" evidence="2">
    <location>
        <begin position="85"/>
        <end position="302"/>
    </location>
</feature>
<feature type="transmembrane region" description="Helical" evidence="1">
    <location>
        <begin position="12"/>
        <end position="30"/>
    </location>
</feature>
<dbReference type="Pfam" id="PF13519">
    <property type="entry name" value="VWA_2"/>
    <property type="match status" value="1"/>
</dbReference>
<reference evidence="3 4" key="1">
    <citation type="journal article" date="2016" name="Nat. Commun.">
        <title>Thousands of microbial genomes shed light on interconnected biogeochemical processes in an aquifer system.</title>
        <authorList>
            <person name="Anantharaman K."/>
            <person name="Brown C.T."/>
            <person name="Hug L.A."/>
            <person name="Sharon I."/>
            <person name="Castelle C.J."/>
            <person name="Probst A.J."/>
            <person name="Thomas B.C."/>
            <person name="Singh A."/>
            <person name="Wilkins M.J."/>
            <person name="Karaoz U."/>
            <person name="Brodie E.L."/>
            <person name="Williams K.H."/>
            <person name="Hubbard S.S."/>
            <person name="Banfield J.F."/>
        </authorList>
    </citation>
    <scope>NUCLEOTIDE SEQUENCE [LARGE SCALE GENOMIC DNA]</scope>
</reference>
<proteinExistence type="predicted"/>
<dbReference type="PANTHER" id="PTHR37947:SF1">
    <property type="entry name" value="BLL2462 PROTEIN"/>
    <property type="match status" value="1"/>
</dbReference>
<organism evidence="3 4">
    <name type="scientific">Candidatus Spechtbacteria bacterium RIFCSPLOWO2_12_FULL_38_22</name>
    <dbReference type="NCBI Taxonomy" id="1802165"/>
    <lineage>
        <taxon>Bacteria</taxon>
        <taxon>Candidatus Spechtiibacteriota</taxon>
    </lineage>
</organism>
<dbReference type="PROSITE" id="PS50234">
    <property type="entry name" value="VWFA"/>
    <property type="match status" value="1"/>
</dbReference>
<dbReference type="PANTHER" id="PTHR37947">
    <property type="entry name" value="BLL2462 PROTEIN"/>
    <property type="match status" value="1"/>
</dbReference>
<keyword evidence="1" id="KW-0472">Membrane</keyword>
<dbReference type="STRING" id="1802165.A3F94_00295"/>
<dbReference type="Gene3D" id="3.40.50.410">
    <property type="entry name" value="von Willebrand factor, type A domain"/>
    <property type="match status" value="1"/>
</dbReference>
<dbReference type="SMART" id="SM00327">
    <property type="entry name" value="VWA"/>
    <property type="match status" value="1"/>
</dbReference>
<keyword evidence="1" id="KW-0812">Transmembrane</keyword>
<evidence type="ECO:0000313" key="3">
    <source>
        <dbReference type="EMBL" id="OGZ61566.1"/>
    </source>
</evidence>
<evidence type="ECO:0000256" key="1">
    <source>
        <dbReference type="SAM" id="Phobius"/>
    </source>
</evidence>
<evidence type="ECO:0000259" key="2">
    <source>
        <dbReference type="PROSITE" id="PS50234"/>
    </source>
</evidence>
<feature type="transmembrane region" description="Helical" evidence="1">
    <location>
        <begin position="320"/>
        <end position="338"/>
    </location>
</feature>
<name>A0A1G2HGE9_9BACT</name>
<feature type="transmembrane region" description="Helical" evidence="1">
    <location>
        <begin position="50"/>
        <end position="68"/>
    </location>
</feature>
<comment type="caution">
    <text evidence="3">The sequence shown here is derived from an EMBL/GenBank/DDBJ whole genome shotgun (WGS) entry which is preliminary data.</text>
</comment>
<dbReference type="SUPFAM" id="SSF53300">
    <property type="entry name" value="vWA-like"/>
    <property type="match status" value="1"/>
</dbReference>
<dbReference type="InterPro" id="IPR002035">
    <property type="entry name" value="VWF_A"/>
</dbReference>
<dbReference type="InterPro" id="IPR036465">
    <property type="entry name" value="vWFA_dom_sf"/>
</dbReference>
<accession>A0A1G2HGE9</accession>
<gene>
    <name evidence="3" type="ORF">A3F94_00295</name>
</gene>
<dbReference type="Proteomes" id="UP000176770">
    <property type="component" value="Unassembled WGS sequence"/>
</dbReference>
<dbReference type="AlphaFoldDB" id="A0A1G2HGE9"/>
<keyword evidence="1" id="KW-1133">Transmembrane helix</keyword>